<dbReference type="Gene3D" id="1.20.120.1780">
    <property type="entry name" value="UbiA prenyltransferase"/>
    <property type="match status" value="1"/>
</dbReference>
<keyword evidence="9 11" id="KW-1133">Transmembrane helix</keyword>
<dbReference type="UniPathway" id="UPA00232"/>
<evidence type="ECO:0000313" key="14">
    <source>
        <dbReference type="Proteomes" id="UP000439113"/>
    </source>
</evidence>
<comment type="cofactor">
    <cofactor evidence="1 11">
        <name>Mg(2+)</name>
        <dbReference type="ChEBI" id="CHEBI:18420"/>
    </cofactor>
</comment>
<dbReference type="InterPro" id="IPR044878">
    <property type="entry name" value="UbiA_sf"/>
</dbReference>
<feature type="transmembrane region" description="Helical" evidence="11">
    <location>
        <begin position="64"/>
        <end position="86"/>
    </location>
</feature>
<dbReference type="PANTHER" id="PTHR11048">
    <property type="entry name" value="PRENYLTRANSFERASES"/>
    <property type="match status" value="1"/>
</dbReference>
<dbReference type="GO" id="GO:0008412">
    <property type="term" value="F:4-hydroxybenzoate polyprenyltransferase activity"/>
    <property type="evidence" value="ECO:0007669"/>
    <property type="project" value="UniProtKB-UniRule"/>
</dbReference>
<feature type="transmembrane region" description="Helical" evidence="11">
    <location>
        <begin position="107"/>
        <end position="126"/>
    </location>
</feature>
<feature type="transmembrane region" description="Helical" evidence="11">
    <location>
        <begin position="186"/>
        <end position="205"/>
    </location>
</feature>
<dbReference type="InterPro" id="IPR006370">
    <property type="entry name" value="HB_polyprenyltransferase-like"/>
</dbReference>
<evidence type="ECO:0000256" key="6">
    <source>
        <dbReference type="ARBA" id="ARBA00022679"/>
    </source>
</evidence>
<evidence type="ECO:0000313" key="13">
    <source>
        <dbReference type="EMBL" id="MTV31962.1"/>
    </source>
</evidence>
<comment type="function">
    <text evidence="11">Catalyzes the prenylation of para-hydroxybenzoate (PHB) with an all-trans polyprenyl group. Mediates the second step in the final reaction sequence of ubiquinone-8 (UQ-8) biosynthesis, which is the condensation of the polyisoprenoid side chain with PHB, generating the first membrane-bound Q intermediate 3-octaprenyl-4-hydroxybenzoate.</text>
</comment>
<evidence type="ECO:0000256" key="9">
    <source>
        <dbReference type="ARBA" id="ARBA00022989"/>
    </source>
</evidence>
<dbReference type="Gene3D" id="1.10.357.140">
    <property type="entry name" value="UbiA prenyltransferase"/>
    <property type="match status" value="1"/>
</dbReference>
<dbReference type="Proteomes" id="UP000439113">
    <property type="component" value="Unassembled WGS sequence"/>
</dbReference>
<evidence type="ECO:0000256" key="11">
    <source>
        <dbReference type="HAMAP-Rule" id="MF_01635"/>
    </source>
</evidence>
<dbReference type="PANTHER" id="PTHR11048:SF28">
    <property type="entry name" value="4-HYDROXYBENZOATE POLYPRENYLTRANSFERASE, MITOCHONDRIAL"/>
    <property type="match status" value="1"/>
</dbReference>
<dbReference type="FunFam" id="1.10.357.140:FF:000008">
    <property type="entry name" value="4-hydroxybenzoate octaprenyltransferase"/>
    <property type="match status" value="1"/>
</dbReference>
<comment type="catalytic activity">
    <reaction evidence="11">
        <text>all-trans-octaprenyl diphosphate + 4-hydroxybenzoate = 4-hydroxy-3-(all-trans-octaprenyl)benzoate + diphosphate</text>
        <dbReference type="Rhea" id="RHEA:27782"/>
        <dbReference type="ChEBI" id="CHEBI:1617"/>
        <dbReference type="ChEBI" id="CHEBI:17879"/>
        <dbReference type="ChEBI" id="CHEBI:33019"/>
        <dbReference type="ChEBI" id="CHEBI:57711"/>
        <dbReference type="EC" id="2.5.1.39"/>
    </reaction>
</comment>
<dbReference type="EC" id="2.5.1.39" evidence="11 12"/>
<feature type="transmembrane region" description="Helical" evidence="11">
    <location>
        <begin position="226"/>
        <end position="247"/>
    </location>
</feature>
<dbReference type="NCBIfam" id="TIGR01474">
    <property type="entry name" value="ubiA_proteo"/>
    <property type="match status" value="1"/>
</dbReference>
<dbReference type="InterPro" id="IPR000537">
    <property type="entry name" value="UbiA_prenyltransferase"/>
</dbReference>
<dbReference type="InterPro" id="IPR030470">
    <property type="entry name" value="UbiA_prenylTrfase_CS"/>
</dbReference>
<dbReference type="Pfam" id="PF01040">
    <property type="entry name" value="UbiA"/>
    <property type="match status" value="1"/>
</dbReference>
<reference evidence="13 14" key="1">
    <citation type="submission" date="2019-11" db="EMBL/GenBank/DDBJ databases">
        <title>Whole-genome sequence of a Rhodoblastus acidophilus DSM 142.</title>
        <authorList>
            <person name="Kyndt J.A."/>
            <person name="Meyer T.E."/>
        </authorList>
    </citation>
    <scope>NUCLEOTIDE SEQUENCE [LARGE SCALE GENOMIC DNA]</scope>
    <source>
        <strain evidence="13 14">DSM 142</strain>
    </source>
</reference>
<comment type="similarity">
    <text evidence="3 11">Belongs to the UbiA prenyltransferase family.</text>
</comment>
<dbReference type="GO" id="GO:0005886">
    <property type="term" value="C:plasma membrane"/>
    <property type="evidence" value="ECO:0007669"/>
    <property type="project" value="UniProtKB-SubCell"/>
</dbReference>
<dbReference type="AlphaFoldDB" id="A0A6N8DMZ1"/>
<dbReference type="CDD" id="cd13959">
    <property type="entry name" value="PT_UbiA_COQ2"/>
    <property type="match status" value="1"/>
</dbReference>
<keyword evidence="5 11" id="KW-0997">Cell inner membrane</keyword>
<dbReference type="RefSeq" id="WP_155446655.1">
    <property type="nucleotide sequence ID" value="NZ_JAOQNR010000013.1"/>
</dbReference>
<feature type="transmembrane region" description="Helical" evidence="11">
    <location>
        <begin position="253"/>
        <end position="270"/>
    </location>
</feature>
<accession>A0A6N8DMZ1</accession>
<organism evidence="13 14">
    <name type="scientific">Rhodoblastus acidophilus</name>
    <name type="common">Rhodopseudomonas acidophila</name>
    <dbReference type="NCBI Taxonomy" id="1074"/>
    <lineage>
        <taxon>Bacteria</taxon>
        <taxon>Pseudomonadati</taxon>
        <taxon>Pseudomonadota</taxon>
        <taxon>Alphaproteobacteria</taxon>
        <taxon>Hyphomicrobiales</taxon>
        <taxon>Rhodoblastaceae</taxon>
        <taxon>Rhodoblastus</taxon>
    </lineage>
</organism>
<evidence type="ECO:0000256" key="12">
    <source>
        <dbReference type="NCBIfam" id="TIGR01474"/>
    </source>
</evidence>
<evidence type="ECO:0000256" key="7">
    <source>
        <dbReference type="ARBA" id="ARBA00022688"/>
    </source>
</evidence>
<keyword evidence="10 11" id="KW-0472">Membrane</keyword>
<evidence type="ECO:0000256" key="10">
    <source>
        <dbReference type="ARBA" id="ARBA00023136"/>
    </source>
</evidence>
<evidence type="ECO:0000256" key="2">
    <source>
        <dbReference type="ARBA" id="ARBA00004141"/>
    </source>
</evidence>
<dbReference type="FunFam" id="1.20.120.1780:FF:000001">
    <property type="entry name" value="4-hydroxybenzoate octaprenyltransferase"/>
    <property type="match status" value="1"/>
</dbReference>
<dbReference type="HAMAP" id="MF_01635">
    <property type="entry name" value="UbiA"/>
    <property type="match status" value="1"/>
</dbReference>
<dbReference type="PROSITE" id="PS00943">
    <property type="entry name" value="UBIA"/>
    <property type="match status" value="1"/>
</dbReference>
<dbReference type="GO" id="GO:0006744">
    <property type="term" value="P:ubiquinone biosynthetic process"/>
    <property type="evidence" value="ECO:0007669"/>
    <property type="project" value="UniProtKB-UniRule"/>
</dbReference>
<evidence type="ECO:0000256" key="3">
    <source>
        <dbReference type="ARBA" id="ARBA00005985"/>
    </source>
</evidence>
<dbReference type="EMBL" id="WNKS01000012">
    <property type="protein sequence ID" value="MTV31962.1"/>
    <property type="molecule type" value="Genomic_DNA"/>
</dbReference>
<keyword evidence="4 11" id="KW-1003">Cell membrane</keyword>
<keyword evidence="11" id="KW-0460">Magnesium</keyword>
<feature type="transmembrane region" description="Helical" evidence="11">
    <location>
        <begin position="132"/>
        <end position="150"/>
    </location>
</feature>
<evidence type="ECO:0000256" key="8">
    <source>
        <dbReference type="ARBA" id="ARBA00022692"/>
    </source>
</evidence>
<gene>
    <name evidence="11" type="primary">ubiA</name>
    <name evidence="13" type="ORF">GJ654_13295</name>
</gene>
<comment type="pathway">
    <text evidence="11">Cofactor biosynthesis; ubiquinone biosynthesis.</text>
</comment>
<evidence type="ECO:0000256" key="5">
    <source>
        <dbReference type="ARBA" id="ARBA00022519"/>
    </source>
</evidence>
<keyword evidence="7 11" id="KW-0831">Ubiquinone biosynthesis</keyword>
<evidence type="ECO:0000256" key="4">
    <source>
        <dbReference type="ARBA" id="ARBA00022475"/>
    </source>
</evidence>
<evidence type="ECO:0000256" key="1">
    <source>
        <dbReference type="ARBA" id="ARBA00001946"/>
    </source>
</evidence>
<comment type="subcellular location">
    <subcellularLocation>
        <location evidence="11">Cell inner membrane</location>
        <topology evidence="11">Multi-pass membrane protein</topology>
    </subcellularLocation>
    <subcellularLocation>
        <location evidence="2">Membrane</location>
        <topology evidence="2">Multi-pass membrane protein</topology>
    </subcellularLocation>
</comment>
<name>A0A6N8DMZ1_RHOAC</name>
<feature type="transmembrane region" description="Helical" evidence="11">
    <location>
        <begin position="290"/>
        <end position="308"/>
    </location>
</feature>
<protein>
    <recommendedName>
        <fullName evidence="11 12">4-hydroxybenzoate octaprenyltransferase</fullName>
        <ecNumber evidence="11 12">2.5.1.39</ecNumber>
    </recommendedName>
    <alternativeName>
        <fullName evidence="11">4-HB polyprenyltransferase</fullName>
    </alternativeName>
</protein>
<keyword evidence="6 11" id="KW-0808">Transferase</keyword>
<dbReference type="InterPro" id="IPR039653">
    <property type="entry name" value="Prenyltransferase"/>
</dbReference>
<sequence length="309" mass="33305">MSGAALLPDSSAHGIWSRLPASWMPYVQLARLDRPVGWQLLLAPCLSSTCLAAIAHAEKPRFDLLILFTLGAIAMRGAGSTFNDFIDRNIDAKVERTRQRPLASGRVTPLAAAIFLMAQCLVGLYVLLSLNLFSIFVGFASLLPVAIYPFMKRITSWPQAVLGLAFSWGALIGWSAVTGELAAPAFWLYASCILWTIGYDTIYAVQDRRDDIEAGVKSTALLFGEYLVPVVALLYFGAVVLAEVALLKAGAGLLAQAGLVAFGVHLARQVRRLVGADEKEALKLFRSNGAAGFLLFGGLLAENLLFLFV</sequence>
<dbReference type="OrthoDB" id="9782418at2"/>
<comment type="caution">
    <text evidence="13">The sequence shown here is derived from an EMBL/GenBank/DDBJ whole genome shotgun (WGS) entry which is preliminary data.</text>
</comment>
<feature type="transmembrane region" description="Helical" evidence="11">
    <location>
        <begin position="157"/>
        <end position="174"/>
    </location>
</feature>
<keyword evidence="8 11" id="KW-0812">Transmembrane</keyword>
<proteinExistence type="inferred from homology"/>